<gene>
    <name evidence="2" type="ORF">SAMN05421869_13189</name>
</gene>
<dbReference type="AlphaFoldDB" id="A0A1G9NBQ3"/>
<sequence>MTDHRPDSGLPAFPLRRTDPMAPPPGYARLRAAGPPTQVALPGGRRAWLITRHDHVRRDYRRAFSRSQIMQAETIGRLRERHGLTPDSAAAADRLDCAALPRSNQALRRYLRVG</sequence>
<dbReference type="GO" id="GO:0005506">
    <property type="term" value="F:iron ion binding"/>
    <property type="evidence" value="ECO:0007669"/>
    <property type="project" value="InterPro"/>
</dbReference>
<name>A0A1G9NBQ3_9ACTN</name>
<dbReference type="EMBL" id="FNDJ01000031">
    <property type="protein sequence ID" value="SDL83557.1"/>
    <property type="molecule type" value="Genomic_DNA"/>
</dbReference>
<dbReference type="GO" id="GO:0016705">
    <property type="term" value="F:oxidoreductase activity, acting on paired donors, with incorporation or reduction of molecular oxygen"/>
    <property type="evidence" value="ECO:0007669"/>
    <property type="project" value="InterPro"/>
</dbReference>
<reference evidence="2 3" key="1">
    <citation type="submission" date="2016-10" db="EMBL/GenBank/DDBJ databases">
        <authorList>
            <person name="de Groot N.N."/>
        </authorList>
    </citation>
    <scope>NUCLEOTIDE SEQUENCE [LARGE SCALE GENOMIC DNA]</scope>
    <source>
        <strain evidence="2 3">CGMCC 4.6533</strain>
    </source>
</reference>
<dbReference type="Gene3D" id="1.10.630.10">
    <property type="entry name" value="Cytochrome P450"/>
    <property type="match status" value="1"/>
</dbReference>
<dbReference type="Proteomes" id="UP000199202">
    <property type="component" value="Unassembled WGS sequence"/>
</dbReference>
<feature type="region of interest" description="Disordered" evidence="1">
    <location>
        <begin position="1"/>
        <end position="29"/>
    </location>
</feature>
<proteinExistence type="predicted"/>
<protein>
    <recommendedName>
        <fullName evidence="4">Cytochrome P450</fullName>
    </recommendedName>
</protein>
<dbReference type="RefSeq" id="WP_143044147.1">
    <property type="nucleotide sequence ID" value="NZ_FNDJ01000031.1"/>
</dbReference>
<dbReference type="GO" id="GO:0020037">
    <property type="term" value="F:heme binding"/>
    <property type="evidence" value="ECO:0007669"/>
    <property type="project" value="InterPro"/>
</dbReference>
<dbReference type="GO" id="GO:0004497">
    <property type="term" value="F:monooxygenase activity"/>
    <property type="evidence" value="ECO:0007669"/>
    <property type="project" value="InterPro"/>
</dbReference>
<evidence type="ECO:0000313" key="2">
    <source>
        <dbReference type="EMBL" id="SDL83557.1"/>
    </source>
</evidence>
<keyword evidence="3" id="KW-1185">Reference proteome</keyword>
<dbReference type="InterPro" id="IPR036396">
    <property type="entry name" value="Cyt_P450_sf"/>
</dbReference>
<accession>A0A1G9NBQ3</accession>
<organism evidence="2 3">
    <name type="scientific">Nonomuraea jiangxiensis</name>
    <dbReference type="NCBI Taxonomy" id="633440"/>
    <lineage>
        <taxon>Bacteria</taxon>
        <taxon>Bacillati</taxon>
        <taxon>Actinomycetota</taxon>
        <taxon>Actinomycetes</taxon>
        <taxon>Streptosporangiales</taxon>
        <taxon>Streptosporangiaceae</taxon>
        <taxon>Nonomuraea</taxon>
    </lineage>
</organism>
<evidence type="ECO:0008006" key="4">
    <source>
        <dbReference type="Google" id="ProtNLM"/>
    </source>
</evidence>
<dbReference type="STRING" id="633440.SAMN05421869_13189"/>
<evidence type="ECO:0000256" key="1">
    <source>
        <dbReference type="SAM" id="MobiDB-lite"/>
    </source>
</evidence>
<evidence type="ECO:0000313" key="3">
    <source>
        <dbReference type="Proteomes" id="UP000199202"/>
    </source>
</evidence>